<proteinExistence type="predicted"/>
<keyword evidence="5" id="KW-0812">Transmembrane</keyword>
<evidence type="ECO:0000256" key="4">
    <source>
        <dbReference type="ARBA" id="ARBA00023136"/>
    </source>
</evidence>
<keyword evidence="3" id="KW-0256">Endoplasmic reticulum</keyword>
<dbReference type="GO" id="GO:0000139">
    <property type="term" value="C:Golgi membrane"/>
    <property type="evidence" value="ECO:0007669"/>
    <property type="project" value="InterPro"/>
</dbReference>
<evidence type="ECO:0000313" key="6">
    <source>
        <dbReference type="EMBL" id="KAH1176701.1"/>
    </source>
</evidence>
<keyword evidence="7" id="KW-1185">Reference proteome</keyword>
<organism evidence="6 7">
    <name type="scientific">Mauremys mutica</name>
    <name type="common">yellowpond turtle</name>
    <dbReference type="NCBI Taxonomy" id="74926"/>
    <lineage>
        <taxon>Eukaryota</taxon>
        <taxon>Metazoa</taxon>
        <taxon>Chordata</taxon>
        <taxon>Craniata</taxon>
        <taxon>Vertebrata</taxon>
        <taxon>Euteleostomi</taxon>
        <taxon>Archelosauria</taxon>
        <taxon>Testudinata</taxon>
        <taxon>Testudines</taxon>
        <taxon>Cryptodira</taxon>
        <taxon>Durocryptodira</taxon>
        <taxon>Testudinoidea</taxon>
        <taxon>Geoemydidae</taxon>
        <taxon>Geoemydinae</taxon>
        <taxon>Mauremys</taxon>
    </lineage>
</organism>
<dbReference type="GO" id="GO:0032934">
    <property type="term" value="F:sterol binding"/>
    <property type="evidence" value="ECO:0007669"/>
    <property type="project" value="InterPro"/>
</dbReference>
<dbReference type="InterPro" id="IPR030225">
    <property type="entry name" value="SCAP"/>
</dbReference>
<keyword evidence="4 5" id="KW-0472">Membrane</keyword>
<dbReference type="AlphaFoldDB" id="A0A9D4B1D1"/>
<evidence type="ECO:0000313" key="7">
    <source>
        <dbReference type="Proteomes" id="UP000827986"/>
    </source>
</evidence>
<evidence type="ECO:0000256" key="5">
    <source>
        <dbReference type="SAM" id="Phobius"/>
    </source>
</evidence>
<dbReference type="Proteomes" id="UP000827986">
    <property type="component" value="Unassembled WGS sequence"/>
</dbReference>
<dbReference type="GO" id="GO:0005789">
    <property type="term" value="C:endoplasmic reticulum membrane"/>
    <property type="evidence" value="ECO:0007669"/>
    <property type="project" value="InterPro"/>
</dbReference>
<protein>
    <submittedName>
        <fullName evidence="6">Uncharacterized protein</fullName>
    </submittedName>
</protein>
<dbReference type="PANTHER" id="PTHR46378:SF1">
    <property type="entry name" value="STEROL REGULATORY ELEMENT-BINDING PROTEIN CLEAVAGE-ACTIVATING PROTEIN"/>
    <property type="match status" value="1"/>
</dbReference>
<name>A0A9D4B1D1_9SAUR</name>
<sequence>MTLTEKLREKISRAFYNHGLLCASYPIPIILFTGLCVLACCVEGYPEGHSMSELEMELIFSTNQLQEQGRSFGQQFHPSLNNEYRVLIFTVLLAQYSAVTALDWHFVVRLQTQHNVFGRLCSKTAMRSVSQAIVE</sequence>
<dbReference type="PANTHER" id="PTHR46378">
    <property type="entry name" value="STEROL REGULATORY ELEMENT-BINDING PROTEIN CLEAVAGE-ACTIVATING PROTEIN"/>
    <property type="match status" value="1"/>
</dbReference>
<reference evidence="6" key="1">
    <citation type="submission" date="2021-09" db="EMBL/GenBank/DDBJ databases">
        <title>The genome of Mauremys mutica provides insights into the evolution of semi-aquatic lifestyle.</title>
        <authorList>
            <person name="Gong S."/>
            <person name="Gao Y."/>
        </authorList>
    </citation>
    <scope>NUCLEOTIDE SEQUENCE</scope>
    <source>
        <strain evidence="6">MM-2020</strain>
        <tissue evidence="6">Muscle</tissue>
    </source>
</reference>
<keyword evidence="5" id="KW-1133">Transmembrane helix</keyword>
<accession>A0A9D4B1D1</accession>
<gene>
    <name evidence="6" type="ORF">KIL84_010403</name>
</gene>
<comment type="subcellular location">
    <subcellularLocation>
        <location evidence="2">Endomembrane system</location>
    </subcellularLocation>
    <subcellularLocation>
        <location evidence="1">Endoplasmic reticulum</location>
    </subcellularLocation>
</comment>
<feature type="transmembrane region" description="Helical" evidence="5">
    <location>
        <begin position="86"/>
        <end position="107"/>
    </location>
</feature>
<feature type="transmembrane region" description="Helical" evidence="5">
    <location>
        <begin position="20"/>
        <end position="45"/>
    </location>
</feature>
<dbReference type="GO" id="GO:0032933">
    <property type="term" value="P:SREBP signaling pathway"/>
    <property type="evidence" value="ECO:0007669"/>
    <property type="project" value="InterPro"/>
</dbReference>
<comment type="caution">
    <text evidence="6">The sequence shown here is derived from an EMBL/GenBank/DDBJ whole genome shotgun (WGS) entry which is preliminary data.</text>
</comment>
<dbReference type="EMBL" id="JAHDVG010000474">
    <property type="protein sequence ID" value="KAH1176701.1"/>
    <property type="molecule type" value="Genomic_DNA"/>
</dbReference>
<evidence type="ECO:0000256" key="2">
    <source>
        <dbReference type="ARBA" id="ARBA00004308"/>
    </source>
</evidence>
<evidence type="ECO:0000256" key="3">
    <source>
        <dbReference type="ARBA" id="ARBA00022824"/>
    </source>
</evidence>
<dbReference type="GO" id="GO:0045540">
    <property type="term" value="P:regulation of cholesterol biosynthetic process"/>
    <property type="evidence" value="ECO:0007669"/>
    <property type="project" value="TreeGrafter"/>
</dbReference>
<evidence type="ECO:0000256" key="1">
    <source>
        <dbReference type="ARBA" id="ARBA00004240"/>
    </source>
</evidence>
<dbReference type="GO" id="GO:0032936">
    <property type="term" value="C:SREBP-SCAP complex"/>
    <property type="evidence" value="ECO:0007669"/>
    <property type="project" value="TreeGrafter"/>
</dbReference>